<dbReference type="FunFam" id="2.20.28.20:FF:000001">
    <property type="entry name" value="Methionine--tRNA ligase"/>
    <property type="match status" value="1"/>
</dbReference>
<dbReference type="InterPro" id="IPR029038">
    <property type="entry name" value="MetRS_Zn"/>
</dbReference>
<evidence type="ECO:0000256" key="12">
    <source>
        <dbReference type="HAMAP-Rule" id="MF_00098"/>
    </source>
</evidence>
<evidence type="ECO:0000256" key="8">
    <source>
        <dbReference type="ARBA" id="ARBA00022840"/>
    </source>
</evidence>
<evidence type="ECO:0000256" key="7">
    <source>
        <dbReference type="ARBA" id="ARBA00022833"/>
    </source>
</evidence>
<dbReference type="GO" id="GO:0005829">
    <property type="term" value="C:cytosol"/>
    <property type="evidence" value="ECO:0007669"/>
    <property type="project" value="TreeGrafter"/>
</dbReference>
<name>A0A5M6ZND0_9PROT</name>
<evidence type="ECO:0000313" key="16">
    <source>
        <dbReference type="Proteomes" id="UP000325122"/>
    </source>
</evidence>
<accession>A0A5M6ZND0</accession>
<keyword evidence="5 12" id="KW-0436">Ligase</keyword>
<dbReference type="Pfam" id="PF19303">
    <property type="entry name" value="Anticodon_3"/>
    <property type="match status" value="1"/>
</dbReference>
<organism evidence="15 16">
    <name type="scientific">Alkalicaulis satelles</name>
    <dbReference type="NCBI Taxonomy" id="2609175"/>
    <lineage>
        <taxon>Bacteria</taxon>
        <taxon>Pseudomonadati</taxon>
        <taxon>Pseudomonadota</taxon>
        <taxon>Alphaproteobacteria</taxon>
        <taxon>Maricaulales</taxon>
        <taxon>Maricaulaceae</taxon>
        <taxon>Alkalicaulis</taxon>
    </lineage>
</organism>
<evidence type="ECO:0000256" key="11">
    <source>
        <dbReference type="ARBA" id="ARBA00047364"/>
    </source>
</evidence>
<feature type="domain" description="Methionyl-tRNA synthetase anticodon-binding" evidence="14">
    <location>
        <begin position="416"/>
        <end position="568"/>
    </location>
</feature>
<comment type="cofactor">
    <cofactor evidence="12">
        <name>Zn(2+)</name>
        <dbReference type="ChEBI" id="CHEBI:29105"/>
    </cofactor>
    <text evidence="12">Binds 1 zinc ion per subunit.</text>
</comment>
<dbReference type="InterPro" id="IPR033911">
    <property type="entry name" value="MetRS_core"/>
</dbReference>
<dbReference type="SUPFAM" id="SSF57770">
    <property type="entry name" value="Methionyl-tRNA synthetase (MetRS), Zn-domain"/>
    <property type="match status" value="1"/>
</dbReference>
<evidence type="ECO:0000259" key="13">
    <source>
        <dbReference type="Pfam" id="PF09334"/>
    </source>
</evidence>
<dbReference type="GO" id="GO:0004825">
    <property type="term" value="F:methionine-tRNA ligase activity"/>
    <property type="evidence" value="ECO:0007669"/>
    <property type="project" value="UniProtKB-UniRule"/>
</dbReference>
<dbReference type="InterPro" id="IPR023458">
    <property type="entry name" value="Met-tRNA_ligase_1"/>
</dbReference>
<dbReference type="Pfam" id="PF09334">
    <property type="entry name" value="tRNA-synt_1g"/>
    <property type="match status" value="1"/>
</dbReference>
<dbReference type="InterPro" id="IPR014758">
    <property type="entry name" value="Met-tRNA_synth"/>
</dbReference>
<comment type="subunit">
    <text evidence="12">Monomer.</text>
</comment>
<comment type="function">
    <text evidence="1 12">Is required not only for elongation of protein synthesis but also for the initiation of all mRNA translation through initiator tRNA(fMet) aminoacylation.</text>
</comment>
<feature type="short sequence motif" description="'KMSKS' region" evidence="12">
    <location>
        <begin position="341"/>
        <end position="345"/>
    </location>
</feature>
<dbReference type="PRINTS" id="PR01041">
    <property type="entry name" value="TRNASYNTHMET"/>
</dbReference>
<comment type="similarity">
    <text evidence="3 12">Belongs to the class-I aminoacyl-tRNA synthetase family. MetG type 1 subfamily.</text>
</comment>
<keyword evidence="9 12" id="KW-0648">Protein biosynthesis</keyword>
<dbReference type="GO" id="GO:0006431">
    <property type="term" value="P:methionyl-tRNA aminoacylation"/>
    <property type="evidence" value="ECO:0007669"/>
    <property type="project" value="UniProtKB-UniRule"/>
</dbReference>
<evidence type="ECO:0000256" key="9">
    <source>
        <dbReference type="ARBA" id="ARBA00022917"/>
    </source>
</evidence>
<dbReference type="InterPro" id="IPR015413">
    <property type="entry name" value="Methionyl/Leucyl_tRNA_Synth"/>
</dbReference>
<keyword evidence="8 12" id="KW-0067">ATP-binding</keyword>
<dbReference type="PANTHER" id="PTHR45765">
    <property type="entry name" value="METHIONINE--TRNA LIGASE"/>
    <property type="match status" value="1"/>
</dbReference>
<gene>
    <name evidence="12" type="primary">metG</name>
    <name evidence="15" type="ORF">F1654_01725</name>
</gene>
<evidence type="ECO:0000256" key="5">
    <source>
        <dbReference type="ARBA" id="ARBA00022598"/>
    </source>
</evidence>
<evidence type="ECO:0000256" key="10">
    <source>
        <dbReference type="ARBA" id="ARBA00023146"/>
    </source>
</evidence>
<dbReference type="SUPFAM" id="SSF52374">
    <property type="entry name" value="Nucleotidylyl transferase"/>
    <property type="match status" value="1"/>
</dbReference>
<dbReference type="Proteomes" id="UP000325122">
    <property type="component" value="Unassembled WGS sequence"/>
</dbReference>
<feature type="binding site" evidence="12">
    <location>
        <position position="143"/>
    </location>
    <ligand>
        <name>Zn(2+)</name>
        <dbReference type="ChEBI" id="CHEBI:29105"/>
    </ligand>
</feature>
<keyword evidence="7 12" id="KW-0862">Zinc</keyword>
<dbReference type="InterPro" id="IPR009080">
    <property type="entry name" value="tRNAsynth_Ia_anticodon-bd"/>
</dbReference>
<feature type="short sequence motif" description="'HIGH' region" evidence="12">
    <location>
        <begin position="11"/>
        <end position="21"/>
    </location>
</feature>
<comment type="catalytic activity">
    <reaction evidence="11 12">
        <text>tRNA(Met) + L-methionine + ATP = L-methionyl-tRNA(Met) + AMP + diphosphate</text>
        <dbReference type="Rhea" id="RHEA:13481"/>
        <dbReference type="Rhea" id="RHEA-COMP:9667"/>
        <dbReference type="Rhea" id="RHEA-COMP:9698"/>
        <dbReference type="ChEBI" id="CHEBI:30616"/>
        <dbReference type="ChEBI" id="CHEBI:33019"/>
        <dbReference type="ChEBI" id="CHEBI:57844"/>
        <dbReference type="ChEBI" id="CHEBI:78442"/>
        <dbReference type="ChEBI" id="CHEBI:78530"/>
        <dbReference type="ChEBI" id="CHEBI:456215"/>
        <dbReference type="EC" id="6.1.1.10"/>
    </reaction>
</comment>
<feature type="domain" description="Methionyl/Leucyl tRNA synthetase" evidence="13">
    <location>
        <begin position="4"/>
        <end position="404"/>
    </location>
</feature>
<evidence type="ECO:0000256" key="1">
    <source>
        <dbReference type="ARBA" id="ARBA00003314"/>
    </source>
</evidence>
<dbReference type="InterPro" id="IPR041872">
    <property type="entry name" value="Anticodon_Met"/>
</dbReference>
<comment type="caution">
    <text evidence="15">The sequence shown here is derived from an EMBL/GenBank/DDBJ whole genome shotgun (WGS) entry which is preliminary data.</text>
</comment>
<keyword evidence="10 12" id="KW-0030">Aminoacyl-tRNA synthetase</keyword>
<keyword evidence="12" id="KW-0479">Metal-binding</keyword>
<evidence type="ECO:0000313" key="15">
    <source>
        <dbReference type="EMBL" id="KAA5804748.1"/>
    </source>
</evidence>
<dbReference type="GO" id="GO:0046872">
    <property type="term" value="F:metal ion binding"/>
    <property type="evidence" value="ECO:0007669"/>
    <property type="project" value="UniProtKB-KW"/>
</dbReference>
<dbReference type="PANTHER" id="PTHR45765:SF1">
    <property type="entry name" value="METHIONINE--TRNA LIGASE, CYTOPLASMIC"/>
    <property type="match status" value="1"/>
</dbReference>
<feature type="binding site" evidence="12">
    <location>
        <position position="159"/>
    </location>
    <ligand>
        <name>Zn(2+)</name>
        <dbReference type="ChEBI" id="CHEBI:29105"/>
    </ligand>
</feature>
<reference evidence="15 16" key="1">
    <citation type="submission" date="2019-09" db="EMBL/GenBank/DDBJ databases">
        <authorList>
            <person name="Kevbrin V."/>
            <person name="Grouzdev D.S."/>
        </authorList>
    </citation>
    <scope>NUCLEOTIDE SEQUENCE [LARGE SCALE GENOMIC DNA]</scope>
    <source>
        <strain evidence="15 16">G-192</strain>
    </source>
</reference>
<dbReference type="GO" id="GO:0017101">
    <property type="term" value="C:aminoacyl-tRNA synthetase multienzyme complex"/>
    <property type="evidence" value="ECO:0007669"/>
    <property type="project" value="TreeGrafter"/>
</dbReference>
<feature type="binding site" evidence="12">
    <location>
        <position position="156"/>
    </location>
    <ligand>
        <name>Zn(2+)</name>
        <dbReference type="ChEBI" id="CHEBI:29105"/>
    </ligand>
</feature>
<dbReference type="RefSeq" id="WP_150021779.1">
    <property type="nucleotide sequence ID" value="NZ_VWOJ01000001.1"/>
</dbReference>
<dbReference type="Gene3D" id="3.40.50.620">
    <property type="entry name" value="HUPs"/>
    <property type="match status" value="1"/>
</dbReference>
<keyword evidence="16" id="KW-1185">Reference proteome</keyword>
<dbReference type="EC" id="6.1.1.10" evidence="12"/>
<dbReference type="CDD" id="cd07957">
    <property type="entry name" value="Anticodon_Ia_Met"/>
    <property type="match status" value="1"/>
</dbReference>
<keyword evidence="6 12" id="KW-0547">Nucleotide-binding</keyword>
<evidence type="ECO:0000256" key="2">
    <source>
        <dbReference type="ARBA" id="ARBA00004496"/>
    </source>
</evidence>
<comment type="subcellular location">
    <subcellularLocation>
        <location evidence="2 12">Cytoplasm</location>
    </subcellularLocation>
</comment>
<dbReference type="NCBIfam" id="TIGR00398">
    <property type="entry name" value="metG"/>
    <property type="match status" value="1"/>
</dbReference>
<dbReference type="SUPFAM" id="SSF47323">
    <property type="entry name" value="Anticodon-binding domain of a subclass of class I aminoacyl-tRNA synthetases"/>
    <property type="match status" value="1"/>
</dbReference>
<proteinExistence type="inferred from homology"/>
<dbReference type="HAMAP" id="MF_00098">
    <property type="entry name" value="Met_tRNA_synth_type1"/>
    <property type="match status" value="1"/>
</dbReference>
<dbReference type="Gene3D" id="2.20.28.20">
    <property type="entry name" value="Methionyl-tRNA synthetase, Zn-domain"/>
    <property type="match status" value="1"/>
</dbReference>
<dbReference type="CDD" id="cd00814">
    <property type="entry name" value="MetRS_core"/>
    <property type="match status" value="1"/>
</dbReference>
<evidence type="ECO:0000256" key="4">
    <source>
        <dbReference type="ARBA" id="ARBA00022490"/>
    </source>
</evidence>
<keyword evidence="4 12" id="KW-0963">Cytoplasm</keyword>
<feature type="binding site" evidence="12">
    <location>
        <position position="146"/>
    </location>
    <ligand>
        <name>Zn(2+)</name>
        <dbReference type="ChEBI" id="CHEBI:29105"/>
    </ligand>
</feature>
<evidence type="ECO:0000256" key="6">
    <source>
        <dbReference type="ARBA" id="ARBA00022741"/>
    </source>
</evidence>
<dbReference type="Gene3D" id="1.10.730.10">
    <property type="entry name" value="Isoleucyl-tRNA Synthetase, Domain 1"/>
    <property type="match status" value="1"/>
</dbReference>
<dbReference type="EMBL" id="VWOJ01000001">
    <property type="protein sequence ID" value="KAA5804748.1"/>
    <property type="molecule type" value="Genomic_DNA"/>
</dbReference>
<sequence length="569" mass="63303">MARILVTSALPYINGVKHLGNLAGSMLPADVYARFQRLRGHEVLAICATDEHGTPAELAAAEAGQDVRAYCDEQHEIQKRIGEAFALDWDWFGRTSRPQNAALTQHFAETLEARGLIAEVTERQIYSIDDARFLPDRYVEGTCPECGYEKARGDQCDNCGALLDPVDLKDPYSVISGSRNLEVRETRHLQLRQSEMAGRLRAWVDAAQGWPSLAKSIAYKWLDEGLRDRTITRDLSWGVPVTKDGAPRPGFESKVFYVWFDAPIGYIAATREWAEATGGDWESWWRTDKGAGDVSYVQFMGKDNVAFHTVSFPATLLGSEEPWKTVDKLKAFNWLTWYGGKFSTSQKRGVFMDQALDLLPADYWRWYLTAYGPEGADAQFTWESFQSAVNSDLANVLGNFVNRITKYCAAKFDGQVPSAGAPGEAESWMADELSRRLKALTAHYEAMEFRKAGAETRALWAAGNEYLTRAEPWVKYKNDVDAAAVGVRTGLNLAALFAIIAQPVIPGAAKAVLDALGVPEDRRSWPDWQDQSLLDALPHGHAITPPDVLFAKIEDAQMAEWTQRFGGAV</sequence>
<feature type="binding site" evidence="12">
    <location>
        <position position="344"/>
    </location>
    <ligand>
        <name>ATP</name>
        <dbReference type="ChEBI" id="CHEBI:30616"/>
    </ligand>
</feature>
<protein>
    <recommendedName>
        <fullName evidence="12">Methionine--tRNA ligase</fullName>
        <ecNumber evidence="12">6.1.1.10</ecNumber>
    </recommendedName>
    <alternativeName>
        <fullName evidence="12">Methionyl-tRNA synthetase</fullName>
        <shortName evidence="12">MetRS</shortName>
    </alternativeName>
</protein>
<evidence type="ECO:0000259" key="14">
    <source>
        <dbReference type="Pfam" id="PF19303"/>
    </source>
</evidence>
<dbReference type="GO" id="GO:0005524">
    <property type="term" value="F:ATP binding"/>
    <property type="evidence" value="ECO:0007669"/>
    <property type="project" value="UniProtKB-UniRule"/>
</dbReference>
<evidence type="ECO:0000256" key="3">
    <source>
        <dbReference type="ARBA" id="ARBA00008258"/>
    </source>
</evidence>
<dbReference type="AlphaFoldDB" id="A0A5M6ZND0"/>
<dbReference type="InterPro" id="IPR014729">
    <property type="entry name" value="Rossmann-like_a/b/a_fold"/>
</dbReference>